<dbReference type="Pfam" id="PF01863">
    <property type="entry name" value="YgjP-like"/>
    <property type="match status" value="1"/>
</dbReference>
<dbReference type="PANTHER" id="PTHR30399">
    <property type="entry name" value="UNCHARACTERIZED PROTEIN YGJP"/>
    <property type="match status" value="1"/>
</dbReference>
<accession>A0A4R3MX89</accession>
<dbReference type="EMBL" id="SMAO01000004">
    <property type="protein sequence ID" value="TCT21208.1"/>
    <property type="molecule type" value="Genomic_DNA"/>
</dbReference>
<dbReference type="InterPro" id="IPR053136">
    <property type="entry name" value="UTP_pyrophosphatase-like"/>
</dbReference>
<sequence length="263" mass="30054">MNSPTPMPPAEAIHENDVRGLLLAGREVCCRFVRSKAARKLRIKVHPDEVEIVVPQGRGIAEGLAFVLEHQTWVVEQLERARQLQGVRRPEQRLTGQILYRGEEVPVKVVRLASWRGPNRVALEHGTIWITSGTTPRLRPSQSLENWLRKQARRRIEQALAVATKQVGRAPHQVYIMDQRTKWGNCSGLGNLSFNWRLIMAPDEVLRYIVTHEVVHLAIPDHSPKFWLTVQSLYPQTDRARQWLVANGRRLMVSLCELVDGEA</sequence>
<dbReference type="OrthoDB" id="9811177at2"/>
<reference evidence="2 3" key="1">
    <citation type="submission" date="2019-03" db="EMBL/GenBank/DDBJ databases">
        <title>Genomic Encyclopedia of Type Strains, Phase IV (KMG-IV): sequencing the most valuable type-strain genomes for metagenomic binning, comparative biology and taxonomic classification.</title>
        <authorList>
            <person name="Goeker M."/>
        </authorList>
    </citation>
    <scope>NUCLEOTIDE SEQUENCE [LARGE SCALE GENOMIC DNA]</scope>
    <source>
        <strain evidence="2 3">DSM 13587</strain>
    </source>
</reference>
<evidence type="ECO:0000313" key="3">
    <source>
        <dbReference type="Proteomes" id="UP000295717"/>
    </source>
</evidence>
<dbReference type="AlphaFoldDB" id="A0A4R3MX89"/>
<evidence type="ECO:0000259" key="1">
    <source>
        <dbReference type="Pfam" id="PF01863"/>
    </source>
</evidence>
<dbReference type="Gene3D" id="3.30.2010.10">
    <property type="entry name" value="Metalloproteases ('zincins'), catalytic domain"/>
    <property type="match status" value="1"/>
</dbReference>
<dbReference type="CDD" id="cd07344">
    <property type="entry name" value="M48_yhfN_like"/>
    <property type="match status" value="1"/>
</dbReference>
<name>A0A4R3MX89_9GAMM</name>
<keyword evidence="3" id="KW-1185">Reference proteome</keyword>
<dbReference type="PANTHER" id="PTHR30399:SF1">
    <property type="entry name" value="UTP PYROPHOSPHATASE"/>
    <property type="match status" value="1"/>
</dbReference>
<dbReference type="InterPro" id="IPR002725">
    <property type="entry name" value="YgjP-like_metallopeptidase"/>
</dbReference>
<dbReference type="RefSeq" id="WP_132976818.1">
    <property type="nucleotide sequence ID" value="NZ_SMAO01000004.1"/>
</dbReference>
<gene>
    <name evidence="2" type="ORF">EDC35_10461</name>
</gene>
<comment type="caution">
    <text evidence="2">The sequence shown here is derived from an EMBL/GenBank/DDBJ whole genome shotgun (WGS) entry which is preliminary data.</text>
</comment>
<evidence type="ECO:0000313" key="2">
    <source>
        <dbReference type="EMBL" id="TCT21208.1"/>
    </source>
</evidence>
<dbReference type="Proteomes" id="UP000295717">
    <property type="component" value="Unassembled WGS sequence"/>
</dbReference>
<proteinExistence type="predicted"/>
<feature type="domain" description="YgjP-like metallopeptidase" evidence="1">
    <location>
        <begin position="39"/>
        <end position="245"/>
    </location>
</feature>
<organism evidence="2 3">
    <name type="scientific">Thiobaca trueperi</name>
    <dbReference type="NCBI Taxonomy" id="127458"/>
    <lineage>
        <taxon>Bacteria</taxon>
        <taxon>Pseudomonadati</taxon>
        <taxon>Pseudomonadota</taxon>
        <taxon>Gammaproteobacteria</taxon>
        <taxon>Chromatiales</taxon>
        <taxon>Chromatiaceae</taxon>
        <taxon>Thiobaca</taxon>
    </lineage>
</organism>
<protein>
    <recommendedName>
        <fullName evidence="1">YgjP-like metallopeptidase domain-containing protein</fullName>
    </recommendedName>
</protein>